<feature type="chain" id="PRO_5030071866" evidence="1">
    <location>
        <begin position="23"/>
        <end position="166"/>
    </location>
</feature>
<protein>
    <submittedName>
        <fullName evidence="2">Uncharacterized protein</fullName>
    </submittedName>
</protein>
<feature type="signal peptide" evidence="1">
    <location>
        <begin position="1"/>
        <end position="22"/>
    </location>
</feature>
<keyword evidence="1" id="KW-0732">Signal</keyword>
<proteinExistence type="predicted"/>
<name>A0A399F980_9DEIN</name>
<evidence type="ECO:0000313" key="3">
    <source>
        <dbReference type="Proteomes" id="UP000266178"/>
    </source>
</evidence>
<organism evidence="2 3">
    <name type="scientific">Meiothermus granaticius NBRC 107808</name>
    <dbReference type="NCBI Taxonomy" id="1227551"/>
    <lineage>
        <taxon>Bacteria</taxon>
        <taxon>Thermotogati</taxon>
        <taxon>Deinococcota</taxon>
        <taxon>Deinococci</taxon>
        <taxon>Thermales</taxon>
        <taxon>Thermaceae</taxon>
        <taxon>Meiothermus</taxon>
    </lineage>
</organism>
<evidence type="ECO:0000313" key="2">
    <source>
        <dbReference type="EMBL" id="RIH92690.1"/>
    </source>
</evidence>
<dbReference type="OrthoDB" id="3078496at2"/>
<dbReference type="Proteomes" id="UP000266178">
    <property type="component" value="Unassembled WGS sequence"/>
</dbReference>
<gene>
    <name evidence="2" type="ORF">Mgrana_01352</name>
</gene>
<dbReference type="EMBL" id="QWLB01000015">
    <property type="protein sequence ID" value="RIH92690.1"/>
    <property type="molecule type" value="Genomic_DNA"/>
</dbReference>
<comment type="caution">
    <text evidence="2">The sequence shown here is derived from an EMBL/GenBank/DDBJ whole genome shotgun (WGS) entry which is preliminary data.</text>
</comment>
<sequence>MKKLALSTLVLLSIVAAQAPQAQPPRPPLVACEAGKNVPCVVLATNPADIAGVWKQYQSNPAFAPQGGMGYIRYNPDGSFVLGATPEGTRTPTAPFPSGTFRFEGSRMILEVKGVPPNMPECARAVHEVRVLRVGNQPVALSFTPIEDTCKPRLSDLGQAVIFIGR</sequence>
<reference evidence="2 3" key="1">
    <citation type="submission" date="2018-08" db="EMBL/GenBank/DDBJ databases">
        <title>Meiothermus granaticius genome AF-68 sequencing project.</title>
        <authorList>
            <person name="Da Costa M.S."/>
            <person name="Albuquerque L."/>
            <person name="Raposo P."/>
            <person name="Froufe H.J.C."/>
            <person name="Barroso C.S."/>
            <person name="Egas C."/>
        </authorList>
    </citation>
    <scope>NUCLEOTIDE SEQUENCE [LARGE SCALE GENOMIC DNA]</scope>
    <source>
        <strain evidence="2 3">AF-68</strain>
    </source>
</reference>
<accession>A0A399F980</accession>
<keyword evidence="3" id="KW-1185">Reference proteome</keyword>
<dbReference type="AlphaFoldDB" id="A0A399F980"/>
<dbReference type="RefSeq" id="WP_119356854.1">
    <property type="nucleotide sequence ID" value="NZ_BJXM01000014.1"/>
</dbReference>
<evidence type="ECO:0000256" key="1">
    <source>
        <dbReference type="SAM" id="SignalP"/>
    </source>
</evidence>